<reference evidence="2" key="1">
    <citation type="submission" date="2022-11" db="UniProtKB">
        <authorList>
            <consortium name="WormBaseParasite"/>
        </authorList>
    </citation>
    <scope>IDENTIFICATION</scope>
</reference>
<accession>A0A914CVP3</accession>
<evidence type="ECO:0000313" key="1">
    <source>
        <dbReference type="Proteomes" id="UP000887540"/>
    </source>
</evidence>
<name>A0A914CVP3_9BILA</name>
<proteinExistence type="predicted"/>
<dbReference type="AlphaFoldDB" id="A0A914CVP3"/>
<keyword evidence="1" id="KW-1185">Reference proteome</keyword>
<organism evidence="1 2">
    <name type="scientific">Acrobeloides nanus</name>
    <dbReference type="NCBI Taxonomy" id="290746"/>
    <lineage>
        <taxon>Eukaryota</taxon>
        <taxon>Metazoa</taxon>
        <taxon>Ecdysozoa</taxon>
        <taxon>Nematoda</taxon>
        <taxon>Chromadorea</taxon>
        <taxon>Rhabditida</taxon>
        <taxon>Tylenchina</taxon>
        <taxon>Cephalobomorpha</taxon>
        <taxon>Cephaloboidea</taxon>
        <taxon>Cephalobidae</taxon>
        <taxon>Acrobeloides</taxon>
    </lineage>
</organism>
<sequence length="126" mass="14552">NALNVRTHVERDLLKLVDICLHVGYACYKSMIITPCCISVLCDVKSYEGFVDTMTECKVKWYYGKLEERFRTLPSSDQRVQALKKFRTLLTEVGILDDPQNITTTSTKTDTYHSAKKKNPLKFPRK</sequence>
<dbReference type="WBParaSite" id="ACRNAN_scaffold14627.g6717.t1">
    <property type="protein sequence ID" value="ACRNAN_scaffold14627.g6717.t1"/>
    <property type="gene ID" value="ACRNAN_scaffold14627.g6717"/>
</dbReference>
<evidence type="ECO:0000313" key="2">
    <source>
        <dbReference type="WBParaSite" id="ACRNAN_scaffold14627.g6717.t1"/>
    </source>
</evidence>
<dbReference type="Proteomes" id="UP000887540">
    <property type="component" value="Unplaced"/>
</dbReference>
<protein>
    <submittedName>
        <fullName evidence="2">Uncharacterized protein</fullName>
    </submittedName>
</protein>